<sequence length="121" mass="13208">MAVPSSVIVFLAPLYVGNLHPNISIATSSTHSLSSRALTLFAPAKTPPLANPLDCDIFEQPSLKAKITGMLLEMDNGEFFVLLESLEALSTKVEEVVQVLKNTKIEVSGQDYFVQITFQLK</sequence>
<dbReference type="PROSITE" id="PS51309">
    <property type="entry name" value="PABC"/>
    <property type="match status" value="1"/>
</dbReference>
<dbReference type="SMART" id="SM00517">
    <property type="entry name" value="PolyA"/>
    <property type="match status" value="1"/>
</dbReference>
<protein>
    <submittedName>
        <fullName evidence="2">Polyadenylate-binding protein</fullName>
    </submittedName>
</protein>
<dbReference type="Gene3D" id="1.10.1900.10">
    <property type="entry name" value="c-terminal domain of poly(a) binding protein"/>
    <property type="match status" value="1"/>
</dbReference>
<gene>
    <name evidence="2" type="ORF">DEO72_LG4g477</name>
</gene>
<proteinExistence type="predicted"/>
<evidence type="ECO:0000313" key="3">
    <source>
        <dbReference type="Proteomes" id="UP000501690"/>
    </source>
</evidence>
<evidence type="ECO:0000259" key="1">
    <source>
        <dbReference type="PROSITE" id="PS51309"/>
    </source>
</evidence>
<dbReference type="Pfam" id="PF00658">
    <property type="entry name" value="MLLE"/>
    <property type="match status" value="1"/>
</dbReference>
<dbReference type="InterPro" id="IPR002004">
    <property type="entry name" value="PABP_HYD_C"/>
</dbReference>
<dbReference type="InterPro" id="IPR036053">
    <property type="entry name" value="PABP-dom"/>
</dbReference>
<reference evidence="2 3" key="1">
    <citation type="submission" date="2019-04" db="EMBL/GenBank/DDBJ databases">
        <title>An improved genome assembly and genetic linkage map for asparagus bean, Vigna unguiculata ssp. sesquipedialis.</title>
        <authorList>
            <person name="Xia Q."/>
            <person name="Zhang R."/>
            <person name="Dong Y."/>
        </authorList>
    </citation>
    <scope>NUCLEOTIDE SEQUENCE [LARGE SCALE GENOMIC DNA]</scope>
    <source>
        <tissue evidence="2">Leaf</tissue>
    </source>
</reference>
<dbReference type="EMBL" id="CP039348">
    <property type="protein sequence ID" value="QCD89531.1"/>
    <property type="molecule type" value="Genomic_DNA"/>
</dbReference>
<evidence type="ECO:0000313" key="2">
    <source>
        <dbReference type="EMBL" id="QCD89531.1"/>
    </source>
</evidence>
<organism evidence="2 3">
    <name type="scientific">Vigna unguiculata</name>
    <name type="common">Cowpea</name>
    <dbReference type="NCBI Taxonomy" id="3917"/>
    <lineage>
        <taxon>Eukaryota</taxon>
        <taxon>Viridiplantae</taxon>
        <taxon>Streptophyta</taxon>
        <taxon>Embryophyta</taxon>
        <taxon>Tracheophyta</taxon>
        <taxon>Spermatophyta</taxon>
        <taxon>Magnoliopsida</taxon>
        <taxon>eudicotyledons</taxon>
        <taxon>Gunneridae</taxon>
        <taxon>Pentapetalae</taxon>
        <taxon>rosids</taxon>
        <taxon>fabids</taxon>
        <taxon>Fabales</taxon>
        <taxon>Fabaceae</taxon>
        <taxon>Papilionoideae</taxon>
        <taxon>50 kb inversion clade</taxon>
        <taxon>NPAAA clade</taxon>
        <taxon>indigoferoid/millettioid clade</taxon>
        <taxon>Phaseoleae</taxon>
        <taxon>Vigna</taxon>
    </lineage>
</organism>
<keyword evidence="3" id="KW-1185">Reference proteome</keyword>
<dbReference type="GO" id="GO:0003723">
    <property type="term" value="F:RNA binding"/>
    <property type="evidence" value="ECO:0007669"/>
    <property type="project" value="InterPro"/>
</dbReference>
<accession>A0A4D6LLR1</accession>
<feature type="domain" description="PABC" evidence="1">
    <location>
        <begin position="22"/>
        <end position="105"/>
    </location>
</feature>
<dbReference type="AlphaFoldDB" id="A0A4D6LLR1"/>
<dbReference type="SUPFAM" id="SSF63570">
    <property type="entry name" value="PABC (PABP) domain"/>
    <property type="match status" value="1"/>
</dbReference>
<name>A0A4D6LLR1_VIGUN</name>
<dbReference type="Proteomes" id="UP000501690">
    <property type="component" value="Linkage Group LG4"/>
</dbReference>